<feature type="compositionally biased region" description="Basic residues" evidence="1">
    <location>
        <begin position="474"/>
        <end position="491"/>
    </location>
</feature>
<dbReference type="SUPFAM" id="SSF53613">
    <property type="entry name" value="Ribokinase-like"/>
    <property type="match status" value="1"/>
</dbReference>
<gene>
    <name evidence="3" type="ORF">FOZ62_010398</name>
</gene>
<feature type="region of interest" description="Disordered" evidence="1">
    <location>
        <begin position="767"/>
        <end position="793"/>
    </location>
</feature>
<feature type="non-terminal residue" evidence="3">
    <location>
        <position position="1"/>
    </location>
</feature>
<evidence type="ECO:0000313" key="3">
    <source>
        <dbReference type="EMBL" id="KAF4728890.1"/>
    </source>
</evidence>
<dbReference type="Proteomes" id="UP000574390">
    <property type="component" value="Unassembled WGS sequence"/>
</dbReference>
<dbReference type="InterPro" id="IPR000631">
    <property type="entry name" value="CARKD"/>
</dbReference>
<feature type="compositionally biased region" description="Polar residues" evidence="1">
    <location>
        <begin position="1071"/>
        <end position="1084"/>
    </location>
</feature>
<accession>A0A7J6SA08</accession>
<feature type="compositionally biased region" description="Basic and acidic residues" evidence="1">
    <location>
        <begin position="769"/>
        <end position="793"/>
    </location>
</feature>
<dbReference type="PROSITE" id="PS51383">
    <property type="entry name" value="YJEF_C_3"/>
    <property type="match status" value="1"/>
</dbReference>
<feature type="region of interest" description="Disordered" evidence="1">
    <location>
        <begin position="981"/>
        <end position="1088"/>
    </location>
</feature>
<dbReference type="GO" id="GO:0016836">
    <property type="term" value="F:hydro-lyase activity"/>
    <property type="evidence" value="ECO:0007669"/>
    <property type="project" value="InterPro"/>
</dbReference>
<dbReference type="AlphaFoldDB" id="A0A7J6SA08"/>
<feature type="region of interest" description="Disordered" evidence="1">
    <location>
        <begin position="837"/>
        <end position="940"/>
    </location>
</feature>
<feature type="compositionally biased region" description="Low complexity" evidence="1">
    <location>
        <begin position="874"/>
        <end position="885"/>
    </location>
</feature>
<feature type="region of interest" description="Disordered" evidence="1">
    <location>
        <begin position="255"/>
        <end position="274"/>
    </location>
</feature>
<dbReference type="InterPro" id="IPR017953">
    <property type="entry name" value="Carbohydrate_kinase_pred_CS"/>
</dbReference>
<feature type="region of interest" description="Disordered" evidence="1">
    <location>
        <begin position="143"/>
        <end position="172"/>
    </location>
</feature>
<feature type="compositionally biased region" description="Polar residues" evidence="1">
    <location>
        <begin position="1019"/>
        <end position="1028"/>
    </location>
</feature>
<comment type="caution">
    <text evidence="3">The sequence shown here is derived from an EMBL/GenBank/DDBJ whole genome shotgun (WGS) entry which is preliminary data.</text>
</comment>
<dbReference type="Pfam" id="PF01256">
    <property type="entry name" value="Carb_kinase"/>
    <property type="match status" value="1"/>
</dbReference>
<organism evidence="3 4">
    <name type="scientific">Perkinsus olseni</name>
    <name type="common">Perkinsus atlanticus</name>
    <dbReference type="NCBI Taxonomy" id="32597"/>
    <lineage>
        <taxon>Eukaryota</taxon>
        <taxon>Sar</taxon>
        <taxon>Alveolata</taxon>
        <taxon>Perkinsozoa</taxon>
        <taxon>Perkinsea</taxon>
        <taxon>Perkinsida</taxon>
        <taxon>Perkinsidae</taxon>
        <taxon>Perkinsus</taxon>
    </lineage>
</organism>
<dbReference type="InterPro" id="IPR029056">
    <property type="entry name" value="Ribokinase-like"/>
</dbReference>
<feature type="region of interest" description="Disordered" evidence="1">
    <location>
        <begin position="468"/>
        <end position="536"/>
    </location>
</feature>
<name>A0A7J6SA08_PEROL</name>
<reference evidence="3 4" key="1">
    <citation type="submission" date="2020-04" db="EMBL/GenBank/DDBJ databases">
        <title>Perkinsus olseni comparative genomics.</title>
        <authorList>
            <person name="Bogema D.R."/>
        </authorList>
    </citation>
    <scope>NUCLEOTIDE SEQUENCE [LARGE SCALE GENOMIC DNA]</scope>
    <source>
        <strain evidence="3">ATCC PRA-205</strain>
    </source>
</reference>
<feature type="domain" description="YjeF C-terminal" evidence="2">
    <location>
        <begin position="1"/>
        <end position="110"/>
    </location>
</feature>
<feature type="compositionally biased region" description="Basic and acidic residues" evidence="1">
    <location>
        <begin position="558"/>
        <end position="582"/>
    </location>
</feature>
<dbReference type="Gene3D" id="3.40.1190.20">
    <property type="match status" value="1"/>
</dbReference>
<feature type="region of interest" description="Disordered" evidence="1">
    <location>
        <begin position="558"/>
        <end position="603"/>
    </location>
</feature>
<dbReference type="EMBL" id="JABANM010016776">
    <property type="protein sequence ID" value="KAF4728890.1"/>
    <property type="molecule type" value="Genomic_DNA"/>
</dbReference>
<sequence>VGRELAQKTNAVVVVKGATSMICEPSGRVRMNLSGNSGMGSAGSGDVLSGLIPAMYAAYGHEVDSLGDAVAAAVFVHGVAGDIAAINLGGEDGVTASDIMNAVPEAVSYVRGESAFGKYSSELESRYSIFLAKRRLVLSMGGSASPGSSCLSMSSSSSASSRPTERPLQMPFPDIRDSVDGVEQPRDQPPPLAAIVPVAEEALPVLTEPPPSLVAVEKRIKEVAEEIARLEKEGSLSSEIPEEYLAMTKVEITKPPPMKSLSESDLQIPRAKKAQPDEKVLARKALLSRIEKEVGEEIERQREEEIKRGIDLRARFVSRSRVWDIQVPRAVRDEHWIEPGPPAAAAAPPRSSSTKARPDRSEPHTAILLLMGKPHNNQPYQEVCRHALLGVLSGVISVTTAALAGRDGDSSSGAVYATVVTKRDLTEGYKKSLVRALSPYGIQAIVLSVESLRSLLLSQGAAMEVDQACQGRGVAKHRKKGKRGKRGRKGGSSKPSRSVPMPKIEAGPTASPRAAASEVLRKPQEGTPEEGNAEENIPAAANAAEAPTEQVASGELEMKENAESPRVERPSPSKEASSRCDHFCISTPNDSEATGPGMEHGLDEEEHDDDIENEDDYIADAVGTWLGVDDLDEDHNRGDSEYLDQHGSPRARNAAATMTFFNSAATAFGFSKAMGMHQKFAGVVDIVEDSGLLGKECPESVTTETERACSTGEGSERYRGRSSVALLPLNGFGVTMRGNEVTRCKLSNLRDSDKDRVARLVTTLAQQKKRAETEQRAREKAESSAERAVAEAERAKETLRRSLELLNRYHQRAKADLAERARLKACVAVSAPHPVEEVAREATSNSSSPARGGHERPLPSRSDATCGHPPYDDTPPSSRRTSDSPANSHTVKRRFSDMRAPRTLSTESSEESSEDDVVPERSSPVSGGHQRNRDGPLNRHQRSLLRRYLQMSRDSEAVAIKSREERESDKVLRDFLSKSVEERHPKLERPTAGSEASKRAGPRPSTAAPRSEELENSAVLRSSISITASGDGKRVLRLQPPRSPRSSPRSPVGLADAPKSPGRCRRPRSPHASSSVTPKQTTISPGIGHDAERHSLEVFLKLNEPAGDRLPEALIPRPALWQQPRSPLGREQPAEVTAHLAEVDDVLSALSFTESHSTIHSKIPLATERIGYGQIFR</sequence>
<evidence type="ECO:0000256" key="1">
    <source>
        <dbReference type="SAM" id="MobiDB-lite"/>
    </source>
</evidence>
<feature type="compositionally biased region" description="Low complexity" evidence="1">
    <location>
        <begin position="143"/>
        <end position="161"/>
    </location>
</feature>
<evidence type="ECO:0000259" key="2">
    <source>
        <dbReference type="PROSITE" id="PS51383"/>
    </source>
</evidence>
<proteinExistence type="predicted"/>
<feature type="compositionally biased region" description="Acidic residues" evidence="1">
    <location>
        <begin position="908"/>
        <end position="917"/>
    </location>
</feature>
<evidence type="ECO:0000313" key="4">
    <source>
        <dbReference type="Proteomes" id="UP000574390"/>
    </source>
</evidence>
<feature type="region of interest" description="Disordered" evidence="1">
    <location>
        <begin position="336"/>
        <end position="361"/>
    </location>
</feature>
<dbReference type="PROSITE" id="PS01050">
    <property type="entry name" value="YJEF_C_2"/>
    <property type="match status" value="1"/>
</dbReference>
<protein>
    <recommendedName>
        <fullName evidence="2">YjeF C-terminal domain-containing protein</fullName>
    </recommendedName>
</protein>